<feature type="domain" description="Putative auto-transporter adhesin head GIN" evidence="3">
    <location>
        <begin position="46"/>
        <end position="227"/>
    </location>
</feature>
<evidence type="ECO:0000259" key="3">
    <source>
        <dbReference type="Pfam" id="PF10988"/>
    </source>
</evidence>
<organism evidence="4 5">
    <name type="scientific">Algibacter lectus</name>
    <dbReference type="NCBI Taxonomy" id="221126"/>
    <lineage>
        <taxon>Bacteria</taxon>
        <taxon>Pseudomonadati</taxon>
        <taxon>Bacteroidota</taxon>
        <taxon>Flavobacteriia</taxon>
        <taxon>Flavobacteriales</taxon>
        <taxon>Flavobacteriaceae</taxon>
        <taxon>Algibacter</taxon>
    </lineage>
</organism>
<feature type="signal peptide" evidence="2">
    <location>
        <begin position="1"/>
        <end position="21"/>
    </location>
</feature>
<evidence type="ECO:0000313" key="4">
    <source>
        <dbReference type="EMBL" id="GAL78056.1"/>
    </source>
</evidence>
<dbReference type="EMBL" id="BBNU01000002">
    <property type="protein sequence ID" value="GAL78056.1"/>
    <property type="molecule type" value="Genomic_DNA"/>
</dbReference>
<dbReference type="Proteomes" id="UP000029643">
    <property type="component" value="Unassembled WGS sequence"/>
</dbReference>
<dbReference type="AlphaFoldDB" id="A0A090WM38"/>
<accession>A0A090WM38</accession>
<proteinExistence type="predicted"/>
<comment type="caution">
    <text evidence="4">The sequence shown here is derived from an EMBL/GenBank/DDBJ whole genome shotgun (WGS) entry which is preliminary data.</text>
</comment>
<keyword evidence="2" id="KW-0732">Signal</keyword>
<reference evidence="4 5" key="1">
    <citation type="journal article" date="2014" name="Genome Announc.">
        <title>Draft Genome Sequences of Marine Flavobacterium Algibacter lectus Strains SS8 and NR4.</title>
        <authorList>
            <person name="Takatani N."/>
            <person name="Nakanishi M."/>
            <person name="Meirelles P."/>
            <person name="Mino S."/>
            <person name="Suda W."/>
            <person name="Oshima K."/>
            <person name="Hattori M."/>
            <person name="Ohkuma M."/>
            <person name="Hosokawa M."/>
            <person name="Miyashita K."/>
            <person name="Thompson F.L."/>
            <person name="Niwa A."/>
            <person name="Sawabe T."/>
            <person name="Sawabe T."/>
        </authorList>
    </citation>
    <scope>NUCLEOTIDE SEQUENCE [LARGE SCALE GENOMIC DNA]</scope>
    <source>
        <strain evidence="5">JCM19274</strain>
    </source>
</reference>
<evidence type="ECO:0000313" key="5">
    <source>
        <dbReference type="Proteomes" id="UP000029643"/>
    </source>
</evidence>
<sequence length="243" mass="25827">MATLTKIIVTTLLSLCLFSCNFNINMHSGVKGNGNLKTETRMVTEPFSTIKATEGLDVYLTQSDNESIIVETDENLQELIITEVIDGVLKIHTAESIGKSVSKKVTVSFKTISSIIATSGSDVVSSNTITVEELDLKTTSGSDMSLKLNTKILNCESTSGSDLNLSGITEKLNAEATSGSDIEAKELIAQYSNVKVTSGGADISVNTKKILVAKATSGGDIKYYGNPEKVDKSKNSSGNITKK</sequence>
<dbReference type="Gene3D" id="2.160.20.120">
    <property type="match status" value="1"/>
</dbReference>
<gene>
    <name evidence="4" type="ORF">JCM19274_4555</name>
</gene>
<feature type="chain" id="PRO_5001866175" description="Putative auto-transporter adhesin head GIN domain-containing protein" evidence="2">
    <location>
        <begin position="22"/>
        <end position="243"/>
    </location>
</feature>
<name>A0A090WM38_9FLAO</name>
<evidence type="ECO:0000256" key="1">
    <source>
        <dbReference type="SAM" id="MobiDB-lite"/>
    </source>
</evidence>
<dbReference type="InterPro" id="IPR021255">
    <property type="entry name" value="DUF2807"/>
</dbReference>
<protein>
    <recommendedName>
        <fullName evidence="3">Putative auto-transporter adhesin head GIN domain-containing protein</fullName>
    </recommendedName>
</protein>
<feature type="region of interest" description="Disordered" evidence="1">
    <location>
        <begin position="224"/>
        <end position="243"/>
    </location>
</feature>
<dbReference type="STRING" id="221126.SAMN04489722_10587"/>
<dbReference type="RefSeq" id="WP_042495617.1">
    <property type="nucleotide sequence ID" value="NZ_BBNU01000002.1"/>
</dbReference>
<dbReference type="Pfam" id="PF10988">
    <property type="entry name" value="DUF2807"/>
    <property type="match status" value="1"/>
</dbReference>
<evidence type="ECO:0000256" key="2">
    <source>
        <dbReference type="SAM" id="SignalP"/>
    </source>
</evidence>